<feature type="signal peptide" evidence="5">
    <location>
        <begin position="1"/>
        <end position="26"/>
    </location>
</feature>
<dbReference type="AlphaFoldDB" id="A0A4S3KQH2"/>
<dbReference type="InterPro" id="IPR036249">
    <property type="entry name" value="Thioredoxin-like_sf"/>
</dbReference>
<feature type="domain" description="Cytochrome c" evidence="6">
    <location>
        <begin position="156"/>
        <end position="308"/>
    </location>
</feature>
<dbReference type="Proteomes" id="UP000307749">
    <property type="component" value="Unassembled WGS sequence"/>
</dbReference>
<dbReference type="Gene3D" id="3.40.30.10">
    <property type="entry name" value="Glutaredoxin"/>
    <property type="match status" value="1"/>
</dbReference>
<keyword evidence="3" id="KW-0349">Heme</keyword>
<evidence type="ECO:0000259" key="6">
    <source>
        <dbReference type="PROSITE" id="PS51007"/>
    </source>
</evidence>
<evidence type="ECO:0000256" key="1">
    <source>
        <dbReference type="ARBA" id="ARBA00022723"/>
    </source>
</evidence>
<keyword evidence="5" id="KW-0732">Signal</keyword>
<proteinExistence type="predicted"/>
<dbReference type="GO" id="GO:0009055">
    <property type="term" value="F:electron transfer activity"/>
    <property type="evidence" value="ECO:0007669"/>
    <property type="project" value="InterPro"/>
</dbReference>
<evidence type="ECO:0000256" key="2">
    <source>
        <dbReference type="ARBA" id="ARBA00023004"/>
    </source>
</evidence>
<dbReference type="GO" id="GO:0046872">
    <property type="term" value="F:metal ion binding"/>
    <property type="evidence" value="ECO:0007669"/>
    <property type="project" value="UniProtKB-KW"/>
</dbReference>
<dbReference type="PROSITE" id="PS51007">
    <property type="entry name" value="CYTC"/>
    <property type="match status" value="1"/>
</dbReference>
<dbReference type="InterPro" id="IPR009056">
    <property type="entry name" value="Cyt_c-like_dom"/>
</dbReference>
<evidence type="ECO:0000313" key="8">
    <source>
        <dbReference type="Proteomes" id="UP000307749"/>
    </source>
</evidence>
<name>A0A4S3KQH2_9GAMM</name>
<keyword evidence="1 3" id="KW-0479">Metal-binding</keyword>
<dbReference type="STRING" id="993689.GCA_002077135_00199"/>
<accession>A0A4S3KQH2</accession>
<dbReference type="EMBL" id="MWQO01000014">
    <property type="protein sequence ID" value="THD11297.1"/>
    <property type="molecule type" value="Genomic_DNA"/>
</dbReference>
<feature type="region of interest" description="Disordered" evidence="4">
    <location>
        <begin position="305"/>
        <end position="345"/>
    </location>
</feature>
<gene>
    <name evidence="7" type="ORF">B1806_04040</name>
</gene>
<feature type="chain" id="PRO_5020619206" description="Cytochrome c domain-containing protein" evidence="5">
    <location>
        <begin position="27"/>
        <end position="345"/>
    </location>
</feature>
<evidence type="ECO:0000256" key="4">
    <source>
        <dbReference type="SAM" id="MobiDB-lite"/>
    </source>
</evidence>
<sequence length="345" mass="37984">MHMVLKWLLIPAMVAVGAMLAPHAIAQIDRRPHGWIWYTPTPQPSRPVKQTTSEPGTEAAAKLAGPSQWSTAWIREKLPRLRDLAIQDPSEKNVRAYLLLQHLAMDRAQRFAEVSMMVTQGDPTLDENTRFPLASAAAQAGVESAKQGLVSAIQVLAKTTGLYFFFSSTCEYCHADLPVLRTFELESGMKIVGVSLDGQPIDNQLFPNYLINSDQAQRLGVQYTPAFFLVHPPNLSDVVQIGQGYLSLQQLEQRIVEEAYYHGWLSPATYRETRIASPLYQAGVSPRDQHTLSSKDAALITSVVGSLPPRDHNGRTLGTPTSYSGLDGASPNADPQESHVPQMTE</sequence>
<reference evidence="7 8" key="1">
    <citation type="submission" date="2017-02" db="EMBL/GenBank/DDBJ databases">
        <title>Whole genome sequencing of Metallibacterium scheffleri DSM 24874 (T).</title>
        <authorList>
            <person name="Kumar S."/>
            <person name="Patil P."/>
            <person name="Patil P.B."/>
        </authorList>
    </citation>
    <scope>NUCLEOTIDE SEQUENCE [LARGE SCALE GENOMIC DNA]</scope>
    <source>
        <strain evidence="7 8">DSM 24874</strain>
    </source>
</reference>
<keyword evidence="2 3" id="KW-0408">Iron</keyword>
<dbReference type="SUPFAM" id="SSF52833">
    <property type="entry name" value="Thioredoxin-like"/>
    <property type="match status" value="1"/>
</dbReference>
<evidence type="ECO:0000256" key="3">
    <source>
        <dbReference type="PROSITE-ProRule" id="PRU00433"/>
    </source>
</evidence>
<evidence type="ECO:0000313" key="7">
    <source>
        <dbReference type="EMBL" id="THD11297.1"/>
    </source>
</evidence>
<evidence type="ECO:0000256" key="5">
    <source>
        <dbReference type="SAM" id="SignalP"/>
    </source>
</evidence>
<dbReference type="Pfam" id="PF13728">
    <property type="entry name" value="TraF"/>
    <property type="match status" value="1"/>
</dbReference>
<dbReference type="InterPro" id="IPR039555">
    <property type="entry name" value="TraF/TrbB"/>
</dbReference>
<comment type="caution">
    <text evidence="7">The sequence shown here is derived from an EMBL/GenBank/DDBJ whole genome shotgun (WGS) entry which is preliminary data.</text>
</comment>
<dbReference type="GO" id="GO:0020037">
    <property type="term" value="F:heme binding"/>
    <property type="evidence" value="ECO:0007669"/>
    <property type="project" value="InterPro"/>
</dbReference>
<dbReference type="OrthoDB" id="5559625at2"/>
<protein>
    <recommendedName>
        <fullName evidence="6">Cytochrome c domain-containing protein</fullName>
    </recommendedName>
</protein>
<feature type="compositionally biased region" description="Polar residues" evidence="4">
    <location>
        <begin position="333"/>
        <end position="345"/>
    </location>
</feature>
<keyword evidence="8" id="KW-1185">Reference proteome</keyword>
<organism evidence="7 8">
    <name type="scientific">Metallibacterium scheffleri</name>
    <dbReference type="NCBI Taxonomy" id="993689"/>
    <lineage>
        <taxon>Bacteria</taxon>
        <taxon>Pseudomonadati</taxon>
        <taxon>Pseudomonadota</taxon>
        <taxon>Gammaproteobacteria</taxon>
        <taxon>Lysobacterales</taxon>
        <taxon>Rhodanobacteraceae</taxon>
        <taxon>Metallibacterium</taxon>
    </lineage>
</organism>